<accession>A0A7T3RDP6</accession>
<reference evidence="2 3" key="1">
    <citation type="submission" date="2020-11" db="EMBL/GenBank/DDBJ databases">
        <title>Treponema Peruensis nv. sp., first commensal Treponema isolated from human feces.</title>
        <authorList>
            <person name="Belkhou C."/>
            <person name="Raes J."/>
        </authorList>
    </citation>
    <scope>NUCLEOTIDE SEQUENCE [LARGE SCALE GENOMIC DNA]</scope>
    <source>
        <strain evidence="2 3">RCC2812</strain>
    </source>
</reference>
<dbReference type="Pfam" id="PF11457">
    <property type="entry name" value="DUF3021"/>
    <property type="match status" value="1"/>
</dbReference>
<name>A0A7T3RDP6_9SPIR</name>
<dbReference type="AlphaFoldDB" id="A0A7T3RDP6"/>
<organism evidence="2 3">
    <name type="scientific">Treponema peruense</name>
    <dbReference type="NCBI Taxonomy" id="2787628"/>
    <lineage>
        <taxon>Bacteria</taxon>
        <taxon>Pseudomonadati</taxon>
        <taxon>Spirochaetota</taxon>
        <taxon>Spirochaetia</taxon>
        <taxon>Spirochaetales</taxon>
        <taxon>Treponemataceae</taxon>
        <taxon>Treponema</taxon>
    </lineage>
</organism>
<evidence type="ECO:0000256" key="1">
    <source>
        <dbReference type="SAM" id="Phobius"/>
    </source>
</evidence>
<dbReference type="Proteomes" id="UP000595224">
    <property type="component" value="Chromosome"/>
</dbReference>
<dbReference type="EMBL" id="CP064936">
    <property type="protein sequence ID" value="QQA01155.1"/>
    <property type="molecule type" value="Genomic_DNA"/>
</dbReference>
<sequence>MKQIFKRIFIHGMLAGAILISISSIIALIICVINGSEEFIPTAPAMINVYGSEVKAVVIEYVLLTVFGFVYAAANESFKIDSWSLTRATVVHFTIIFSAYIVIAWFCYFIPHKLSAVFIQAGVFIFNYILIWIGIYFNQLAAVKKINSAISAEK</sequence>
<feature type="transmembrane region" description="Helical" evidence="1">
    <location>
        <begin position="117"/>
        <end position="137"/>
    </location>
</feature>
<keyword evidence="1" id="KW-1133">Transmembrane helix</keyword>
<evidence type="ECO:0000313" key="2">
    <source>
        <dbReference type="EMBL" id="QQA01155.1"/>
    </source>
</evidence>
<dbReference type="InterPro" id="IPR021560">
    <property type="entry name" value="DUF3021"/>
</dbReference>
<dbReference type="RefSeq" id="WP_198442746.1">
    <property type="nucleotide sequence ID" value="NZ_CBCSHE010000017.1"/>
</dbReference>
<keyword evidence="1" id="KW-0472">Membrane</keyword>
<proteinExistence type="predicted"/>
<dbReference type="KEGG" id="tper:IWA51_00540"/>
<evidence type="ECO:0000313" key="3">
    <source>
        <dbReference type="Proteomes" id="UP000595224"/>
    </source>
</evidence>
<feature type="transmembrane region" description="Helical" evidence="1">
    <location>
        <begin position="56"/>
        <end position="78"/>
    </location>
</feature>
<gene>
    <name evidence="2" type="ORF">IWA51_00540</name>
</gene>
<keyword evidence="3" id="KW-1185">Reference proteome</keyword>
<keyword evidence="1" id="KW-0812">Transmembrane</keyword>
<protein>
    <submittedName>
        <fullName evidence="2">DUF3021 domain-containing protein</fullName>
    </submittedName>
</protein>
<feature type="transmembrane region" description="Helical" evidence="1">
    <location>
        <begin position="12"/>
        <end position="36"/>
    </location>
</feature>
<feature type="transmembrane region" description="Helical" evidence="1">
    <location>
        <begin position="90"/>
        <end position="111"/>
    </location>
</feature>